<gene>
    <name evidence="1" type="ORF">GPECTOR_8g384</name>
</gene>
<dbReference type="Proteomes" id="UP000075714">
    <property type="component" value="Unassembled WGS sequence"/>
</dbReference>
<dbReference type="Gene3D" id="3.40.1160.10">
    <property type="entry name" value="Acetylglutamate kinase-like"/>
    <property type="match status" value="1"/>
</dbReference>
<dbReference type="STRING" id="33097.A0A150GT37"/>
<keyword evidence="2" id="KW-1185">Reference proteome</keyword>
<evidence type="ECO:0000313" key="1">
    <source>
        <dbReference type="EMBL" id="KXZ53016.1"/>
    </source>
</evidence>
<evidence type="ECO:0000313" key="2">
    <source>
        <dbReference type="Proteomes" id="UP000075714"/>
    </source>
</evidence>
<reference evidence="2" key="1">
    <citation type="journal article" date="2016" name="Nat. Commun.">
        <title>The Gonium pectorale genome demonstrates co-option of cell cycle regulation during the evolution of multicellularity.</title>
        <authorList>
            <person name="Hanschen E.R."/>
            <person name="Marriage T.N."/>
            <person name="Ferris P.J."/>
            <person name="Hamaji T."/>
            <person name="Toyoda A."/>
            <person name="Fujiyama A."/>
            <person name="Neme R."/>
            <person name="Noguchi H."/>
            <person name="Minakuchi Y."/>
            <person name="Suzuki M."/>
            <person name="Kawai-Toyooka H."/>
            <person name="Smith D.R."/>
            <person name="Sparks H."/>
            <person name="Anderson J."/>
            <person name="Bakaric R."/>
            <person name="Luria V."/>
            <person name="Karger A."/>
            <person name="Kirschner M.W."/>
            <person name="Durand P.M."/>
            <person name="Michod R.E."/>
            <person name="Nozaki H."/>
            <person name="Olson B.J."/>
        </authorList>
    </citation>
    <scope>NUCLEOTIDE SEQUENCE [LARGE SCALE GENOMIC DNA]</scope>
    <source>
        <strain evidence="2">NIES-2863</strain>
    </source>
</reference>
<sequence>MGSHPSSPIKVTDLILNMIKKASRQDAAFLVDLAALQEKHVETAKNLLGQSPELTQFVASLMDDITNLKAMLQAMSIGAHAPRGRKGRGEWGPAPGTVR</sequence>
<accession>A0A150GT37</accession>
<dbReference type="EMBL" id="LSYV01000009">
    <property type="protein sequence ID" value="KXZ53016.1"/>
    <property type="molecule type" value="Genomic_DNA"/>
</dbReference>
<dbReference type="OrthoDB" id="67851at2759"/>
<dbReference type="AlphaFoldDB" id="A0A150GT37"/>
<organism evidence="1 2">
    <name type="scientific">Gonium pectorale</name>
    <name type="common">Green alga</name>
    <dbReference type="NCBI Taxonomy" id="33097"/>
    <lineage>
        <taxon>Eukaryota</taxon>
        <taxon>Viridiplantae</taxon>
        <taxon>Chlorophyta</taxon>
        <taxon>core chlorophytes</taxon>
        <taxon>Chlorophyceae</taxon>
        <taxon>CS clade</taxon>
        <taxon>Chlamydomonadales</taxon>
        <taxon>Volvocaceae</taxon>
        <taxon>Gonium</taxon>
    </lineage>
</organism>
<protein>
    <submittedName>
        <fullName evidence="1">Uncharacterized protein</fullName>
    </submittedName>
</protein>
<proteinExistence type="predicted"/>
<comment type="caution">
    <text evidence="1">The sequence shown here is derived from an EMBL/GenBank/DDBJ whole genome shotgun (WGS) entry which is preliminary data.</text>
</comment>
<name>A0A150GT37_GONPE</name>
<dbReference type="InterPro" id="IPR036393">
    <property type="entry name" value="AceGlu_kinase-like_sf"/>
</dbReference>